<proteinExistence type="predicted"/>
<protein>
    <submittedName>
        <fullName evidence="2">Uncharacterized protein</fullName>
    </submittedName>
</protein>
<evidence type="ECO:0000313" key="3">
    <source>
        <dbReference type="Proteomes" id="UP000287687"/>
    </source>
</evidence>
<accession>A0A444LB58</accession>
<organism evidence="2 3">
    <name type="scientific">Neorhizobium lilium</name>
    <dbReference type="NCBI Taxonomy" id="2503024"/>
    <lineage>
        <taxon>Bacteria</taxon>
        <taxon>Pseudomonadati</taxon>
        <taxon>Pseudomonadota</taxon>
        <taxon>Alphaproteobacteria</taxon>
        <taxon>Hyphomicrobiales</taxon>
        <taxon>Rhizobiaceae</taxon>
        <taxon>Rhizobium/Agrobacterium group</taxon>
        <taxon>Neorhizobium</taxon>
    </lineage>
</organism>
<dbReference type="RefSeq" id="WP_128445544.1">
    <property type="nucleotide sequence ID" value="NZ_SBIP01000006.1"/>
</dbReference>
<feature type="transmembrane region" description="Helical" evidence="1">
    <location>
        <begin position="36"/>
        <end position="54"/>
    </location>
</feature>
<dbReference type="EMBL" id="SBIP01000006">
    <property type="protein sequence ID" value="RWX74883.1"/>
    <property type="molecule type" value="Genomic_DNA"/>
</dbReference>
<keyword evidence="1" id="KW-0472">Membrane</keyword>
<keyword evidence="3" id="KW-1185">Reference proteome</keyword>
<sequence length="77" mass="8846">MHPWEDDRRRFGAIDEQKRINEEMARDDRRSGGSRGGVGYLLFIVAVIFFKPFAEFCVELYNNIAGHVHHIGTLIGL</sequence>
<dbReference type="AlphaFoldDB" id="A0A444LB58"/>
<keyword evidence="1" id="KW-1133">Transmembrane helix</keyword>
<name>A0A444LB58_9HYPH</name>
<dbReference type="Proteomes" id="UP000287687">
    <property type="component" value="Unassembled WGS sequence"/>
</dbReference>
<gene>
    <name evidence="2" type="ORF">EPK99_23650</name>
</gene>
<dbReference type="OrthoDB" id="8383982at2"/>
<evidence type="ECO:0000313" key="2">
    <source>
        <dbReference type="EMBL" id="RWX74883.1"/>
    </source>
</evidence>
<evidence type="ECO:0000256" key="1">
    <source>
        <dbReference type="SAM" id="Phobius"/>
    </source>
</evidence>
<reference evidence="2 3" key="1">
    <citation type="submission" date="2019-01" db="EMBL/GenBank/DDBJ databases">
        <title>The draft genome of Rhizobium sp. 24NR.</title>
        <authorList>
            <person name="Liu L."/>
            <person name="Liang L."/>
            <person name="Shi S."/>
            <person name="Xu L."/>
            <person name="Wang X."/>
            <person name="Li L."/>
            <person name="Zhang X."/>
        </authorList>
    </citation>
    <scope>NUCLEOTIDE SEQUENCE [LARGE SCALE GENOMIC DNA]</scope>
    <source>
        <strain evidence="2 3">24NR</strain>
    </source>
</reference>
<keyword evidence="1" id="KW-0812">Transmembrane</keyword>
<comment type="caution">
    <text evidence="2">The sequence shown here is derived from an EMBL/GenBank/DDBJ whole genome shotgun (WGS) entry which is preliminary data.</text>
</comment>